<dbReference type="EMBL" id="CP002810">
    <property type="protein sequence ID" value="AEG42920.1"/>
    <property type="molecule type" value="Genomic_DNA"/>
</dbReference>
<dbReference type="STRING" id="743718.Isova_0106"/>
<keyword evidence="1" id="KW-0812">Transmembrane</keyword>
<keyword evidence="1" id="KW-1133">Transmembrane helix</keyword>
<proteinExistence type="predicted"/>
<accession>F6FQV5</accession>
<dbReference type="Proteomes" id="UP000009236">
    <property type="component" value="Chromosome"/>
</dbReference>
<evidence type="ECO:0000313" key="3">
    <source>
        <dbReference type="Proteomes" id="UP000009236"/>
    </source>
</evidence>
<organism evidence="3">
    <name type="scientific">Isoptericola variabilis (strain 225)</name>
    <dbReference type="NCBI Taxonomy" id="743718"/>
    <lineage>
        <taxon>Bacteria</taxon>
        <taxon>Bacillati</taxon>
        <taxon>Actinomycetota</taxon>
        <taxon>Actinomycetes</taxon>
        <taxon>Micrococcales</taxon>
        <taxon>Promicromonosporaceae</taxon>
        <taxon>Isoptericola</taxon>
    </lineage>
</organism>
<evidence type="ECO:0000313" key="2">
    <source>
        <dbReference type="EMBL" id="AEG42920.1"/>
    </source>
</evidence>
<protein>
    <submittedName>
        <fullName evidence="2">Uncharacterized protein</fullName>
    </submittedName>
</protein>
<reference evidence="2 3" key="1">
    <citation type="submission" date="2011-05" db="EMBL/GenBank/DDBJ databases">
        <title>Complete sequence of Isoptericola variabilis 225.</title>
        <authorList>
            <consortium name="US DOE Joint Genome Institute"/>
            <person name="Lucas S."/>
            <person name="Han J."/>
            <person name="Lapidus A."/>
            <person name="Cheng J.-F."/>
            <person name="Goodwin L."/>
            <person name="Pitluck S."/>
            <person name="Peters L."/>
            <person name="Mikhailova N."/>
            <person name="Zeytun A."/>
            <person name="Han C."/>
            <person name="Tapia R."/>
            <person name="Land M."/>
            <person name="Hauser L."/>
            <person name="Kyrpides N."/>
            <person name="Ivanova N."/>
            <person name="Pagani I."/>
            <person name="Siebers A."/>
            <person name="Allgaier M."/>
            <person name="Thelen M."/>
            <person name="Hugenholtz P."/>
            <person name="Gladden J."/>
            <person name="Woyke T."/>
        </authorList>
    </citation>
    <scope>NUCLEOTIDE SEQUENCE [LARGE SCALE GENOMIC DNA]</scope>
    <source>
        <strain evidence="3">225</strain>
    </source>
</reference>
<dbReference type="RefSeq" id="WP_013837315.1">
    <property type="nucleotide sequence ID" value="NC_015588.1"/>
</dbReference>
<dbReference type="AlphaFoldDB" id="F6FQV5"/>
<feature type="transmembrane region" description="Helical" evidence="1">
    <location>
        <begin position="43"/>
        <end position="66"/>
    </location>
</feature>
<feature type="transmembrane region" description="Helical" evidence="1">
    <location>
        <begin position="78"/>
        <end position="98"/>
    </location>
</feature>
<feature type="transmembrane region" description="Helical" evidence="1">
    <location>
        <begin position="201"/>
        <end position="220"/>
    </location>
</feature>
<feature type="transmembrane region" description="Helical" evidence="1">
    <location>
        <begin position="171"/>
        <end position="189"/>
    </location>
</feature>
<keyword evidence="1" id="KW-0472">Membrane</keyword>
<dbReference type="HOGENOM" id="CLU_670448_0_0_11"/>
<keyword evidence="3" id="KW-1185">Reference proteome</keyword>
<evidence type="ECO:0000256" key="1">
    <source>
        <dbReference type="SAM" id="Phobius"/>
    </source>
</evidence>
<sequence>MARPSLPPSPREVPLPETFGDWYDTAAVNLGVAEKRDSRGLRLLAGLVLVVLTTIGLGAFAGPQLAALLGYTDEAVDAATLVLGLVLVAGTLAWWFWLRRDWVRARRLRRAWAYALRDRRVLALPAREHRGPGEDPEDRHHYRAREHVELAPYTGVRSVGGVSGFLDFLRAVLYPVVLGAGVLLVVVGLSRDDAGSRFTTALAALPLTLAALGGTVRAWWRLGESWRLVGLENDDRFRWTGWRVLRGIDRPLDVRGPAARRALLLLPVALGALVVVIGRASTGTLGPDDVLVGVAIVAVPALAVVAFFRVRALRARAGGEGFAVRVLPDDVPPQGPTSVPVGPARLVLSDGRASLGGVESEAAALISGAPQMLAARRHVLVLADGSQVRFSCADVAGVRRAAQDAGLRVL</sequence>
<name>F6FQV5_ISOV2</name>
<feature type="transmembrane region" description="Helical" evidence="1">
    <location>
        <begin position="290"/>
        <end position="308"/>
    </location>
</feature>
<dbReference type="KEGG" id="iva:Isova_0106"/>
<gene>
    <name evidence="2" type="ordered locus">Isova_0106</name>
</gene>
<feature type="transmembrane region" description="Helical" evidence="1">
    <location>
        <begin position="262"/>
        <end position="278"/>
    </location>
</feature>